<protein>
    <submittedName>
        <fullName evidence="1">Uncharacterized protein</fullName>
    </submittedName>
</protein>
<name>A0A369JWQ4_HYPMA</name>
<dbReference type="InParanoid" id="A0A369JWQ4"/>
<comment type="caution">
    <text evidence="1">The sequence shown here is derived from an EMBL/GenBank/DDBJ whole genome shotgun (WGS) entry which is preliminary data.</text>
</comment>
<dbReference type="Proteomes" id="UP000076154">
    <property type="component" value="Unassembled WGS sequence"/>
</dbReference>
<dbReference type="EMBL" id="LUEZ02000040">
    <property type="protein sequence ID" value="RDB25762.1"/>
    <property type="molecule type" value="Genomic_DNA"/>
</dbReference>
<accession>A0A369JWQ4</accession>
<evidence type="ECO:0000313" key="2">
    <source>
        <dbReference type="Proteomes" id="UP000076154"/>
    </source>
</evidence>
<gene>
    <name evidence="1" type="ORF">Hypma_006456</name>
</gene>
<proteinExistence type="predicted"/>
<organism evidence="1 2">
    <name type="scientific">Hypsizygus marmoreus</name>
    <name type="common">White beech mushroom</name>
    <name type="synonym">Agaricus marmoreus</name>
    <dbReference type="NCBI Taxonomy" id="39966"/>
    <lineage>
        <taxon>Eukaryota</taxon>
        <taxon>Fungi</taxon>
        <taxon>Dikarya</taxon>
        <taxon>Basidiomycota</taxon>
        <taxon>Agaricomycotina</taxon>
        <taxon>Agaricomycetes</taxon>
        <taxon>Agaricomycetidae</taxon>
        <taxon>Agaricales</taxon>
        <taxon>Tricholomatineae</taxon>
        <taxon>Lyophyllaceae</taxon>
        <taxon>Hypsizygus</taxon>
    </lineage>
</organism>
<keyword evidence="2" id="KW-1185">Reference proteome</keyword>
<evidence type="ECO:0000313" key="1">
    <source>
        <dbReference type="EMBL" id="RDB25762.1"/>
    </source>
</evidence>
<reference evidence="1" key="1">
    <citation type="submission" date="2018-04" db="EMBL/GenBank/DDBJ databases">
        <title>Whole genome sequencing of Hypsizygus marmoreus.</title>
        <authorList>
            <person name="Choi I.-G."/>
            <person name="Min B."/>
            <person name="Kim J.-G."/>
            <person name="Kim S."/>
            <person name="Oh Y.-L."/>
            <person name="Kong W.-S."/>
            <person name="Park H."/>
            <person name="Jeong J."/>
            <person name="Song E.-S."/>
        </authorList>
    </citation>
    <scope>NUCLEOTIDE SEQUENCE [LARGE SCALE GENOMIC DNA]</scope>
    <source>
        <strain evidence="1">51987-8</strain>
    </source>
</reference>
<sequence>MSCTRVDISPALSFDGCRIPAFDTLNPFVEAVNFAGTMVRGGFRRIPGLSERGFACTRSDFFEGTMIAAQSSNALSRIRARCVSTVFILRLMSDEYQPISFIV</sequence>
<dbReference type="AlphaFoldDB" id="A0A369JWQ4"/>